<comment type="similarity">
    <text evidence="1 6">Belongs to the methyltransferase superfamily.</text>
</comment>
<dbReference type="InterPro" id="IPR039772">
    <property type="entry name" value="Bin3-like"/>
</dbReference>
<dbReference type="SUPFAM" id="SSF53335">
    <property type="entry name" value="S-adenosyl-L-methionine-dependent methyltransferases"/>
    <property type="match status" value="1"/>
</dbReference>
<dbReference type="Pfam" id="PF06859">
    <property type="entry name" value="Bin3"/>
    <property type="match status" value="1"/>
</dbReference>
<evidence type="ECO:0000256" key="3">
    <source>
        <dbReference type="ARBA" id="ARBA00022679"/>
    </source>
</evidence>
<dbReference type="InterPro" id="IPR024160">
    <property type="entry name" value="BIN3_SAM-bd_dom"/>
</dbReference>
<dbReference type="GO" id="GO:0040031">
    <property type="term" value="P:snRNA modification"/>
    <property type="evidence" value="ECO:0007669"/>
    <property type="project" value="TreeGrafter"/>
</dbReference>
<keyword evidence="9" id="KW-1185">Reference proteome</keyword>
<dbReference type="STRING" id="7168.A0A182NE35"/>
<reference evidence="8" key="2">
    <citation type="submission" date="2020-05" db="UniProtKB">
        <authorList>
            <consortium name="EnsemblMetazoa"/>
        </authorList>
    </citation>
    <scope>IDENTIFICATION</scope>
    <source>
        <strain evidence="8">WRAIR2</strain>
    </source>
</reference>
<dbReference type="GO" id="GO:0032259">
    <property type="term" value="P:methylation"/>
    <property type="evidence" value="ECO:0007669"/>
    <property type="project" value="UniProtKB-KW"/>
</dbReference>
<dbReference type="AlphaFoldDB" id="A0A182NE35"/>
<keyword evidence="3 6" id="KW-0808">Transferase</keyword>
<dbReference type="InterPro" id="IPR010675">
    <property type="entry name" value="Bin3_C"/>
</dbReference>
<evidence type="ECO:0000256" key="4">
    <source>
        <dbReference type="ARBA" id="ARBA00022691"/>
    </source>
</evidence>
<dbReference type="GO" id="GO:0008173">
    <property type="term" value="F:RNA methyltransferase activity"/>
    <property type="evidence" value="ECO:0007669"/>
    <property type="project" value="UniProtKB-UniRule"/>
</dbReference>
<dbReference type="Gene3D" id="3.40.50.150">
    <property type="entry name" value="Vaccinia Virus protein VP39"/>
    <property type="match status" value="1"/>
</dbReference>
<keyword evidence="4 5" id="KW-0949">S-adenosyl-L-methionine</keyword>
<dbReference type="EnsemblMetazoa" id="ADIR005899-RA">
    <property type="protein sequence ID" value="ADIR005899-PA"/>
    <property type="gene ID" value="ADIR005899"/>
</dbReference>
<keyword evidence="2 6" id="KW-0489">Methyltransferase</keyword>
<dbReference type="PANTHER" id="PTHR12315">
    <property type="entry name" value="BICOID-INTERACTING PROTEIN RELATED"/>
    <property type="match status" value="1"/>
</dbReference>
<accession>A0A182NE35</accession>
<evidence type="ECO:0000256" key="5">
    <source>
        <dbReference type="PROSITE-ProRule" id="PRU00848"/>
    </source>
</evidence>
<name>A0A182NE35_9DIPT</name>
<organism evidence="8 9">
    <name type="scientific">Anopheles dirus</name>
    <dbReference type="NCBI Taxonomy" id="7168"/>
    <lineage>
        <taxon>Eukaryota</taxon>
        <taxon>Metazoa</taxon>
        <taxon>Ecdysozoa</taxon>
        <taxon>Arthropoda</taxon>
        <taxon>Hexapoda</taxon>
        <taxon>Insecta</taxon>
        <taxon>Pterygota</taxon>
        <taxon>Neoptera</taxon>
        <taxon>Endopterygota</taxon>
        <taxon>Diptera</taxon>
        <taxon>Nematocera</taxon>
        <taxon>Culicoidea</taxon>
        <taxon>Culicidae</taxon>
        <taxon>Anophelinae</taxon>
        <taxon>Anopheles</taxon>
    </lineage>
</organism>
<evidence type="ECO:0000256" key="6">
    <source>
        <dbReference type="RuleBase" id="RU367087"/>
    </source>
</evidence>
<evidence type="ECO:0000313" key="9">
    <source>
        <dbReference type="Proteomes" id="UP000075884"/>
    </source>
</evidence>
<evidence type="ECO:0000256" key="1">
    <source>
        <dbReference type="ARBA" id="ARBA00008361"/>
    </source>
</evidence>
<evidence type="ECO:0000259" key="7">
    <source>
        <dbReference type="PROSITE" id="PS51515"/>
    </source>
</evidence>
<protein>
    <recommendedName>
        <fullName evidence="6">RNA methyltransferase</fullName>
        <ecNumber evidence="6">2.1.1.-</ecNumber>
    </recommendedName>
</protein>
<dbReference type="EC" id="2.1.1.-" evidence="6"/>
<dbReference type="Proteomes" id="UP000075884">
    <property type="component" value="Unassembled WGS sequence"/>
</dbReference>
<proteinExistence type="inferred from homology"/>
<dbReference type="PANTHER" id="PTHR12315:SF0">
    <property type="entry name" value="7SK SNRNA METHYLPHOSPHATE CAPPING ENZYME"/>
    <property type="match status" value="1"/>
</dbReference>
<dbReference type="InterPro" id="IPR029063">
    <property type="entry name" value="SAM-dependent_MTases_sf"/>
</dbReference>
<dbReference type="VEuPathDB" id="VectorBase:ADIR005899"/>
<sequence length="189" mass="21404">MLAEASGESVCVSAIGLDIDQELCDRASQDFPGIEFICGDVLSIATREHGGEGDDPIARCMERLDIAQFDAICCFSVLMYVHLNGGDEGLRRVLDYLCSKGAFLILELQSWKKYRDQVRRLKRDAGQIYPKYEQLEWRGGCGALEQHIKFHIQSNGFELVAESAEKNEFERQVIFFRKKCETGPEQLNT</sequence>
<evidence type="ECO:0000256" key="2">
    <source>
        <dbReference type="ARBA" id="ARBA00022603"/>
    </source>
</evidence>
<reference evidence="9" key="1">
    <citation type="submission" date="2013-03" db="EMBL/GenBank/DDBJ databases">
        <title>The Genome Sequence of Anopheles dirus WRAIR2.</title>
        <authorList>
            <consortium name="The Broad Institute Genomics Platform"/>
            <person name="Neafsey D.E."/>
            <person name="Walton C."/>
            <person name="Walker B."/>
            <person name="Young S.K."/>
            <person name="Zeng Q."/>
            <person name="Gargeya S."/>
            <person name="Fitzgerald M."/>
            <person name="Haas B."/>
            <person name="Abouelleil A."/>
            <person name="Allen A.W."/>
            <person name="Alvarado L."/>
            <person name="Arachchi H.M."/>
            <person name="Berlin A.M."/>
            <person name="Chapman S.B."/>
            <person name="Gainer-Dewar J."/>
            <person name="Goldberg J."/>
            <person name="Griggs A."/>
            <person name="Gujja S."/>
            <person name="Hansen M."/>
            <person name="Howarth C."/>
            <person name="Imamovic A."/>
            <person name="Ireland A."/>
            <person name="Larimer J."/>
            <person name="McCowan C."/>
            <person name="Murphy C."/>
            <person name="Pearson M."/>
            <person name="Poon T.W."/>
            <person name="Priest M."/>
            <person name="Roberts A."/>
            <person name="Saif S."/>
            <person name="Shea T."/>
            <person name="Sisk P."/>
            <person name="Sykes S."/>
            <person name="Wortman J."/>
            <person name="Nusbaum C."/>
            <person name="Birren B."/>
        </authorList>
    </citation>
    <scope>NUCLEOTIDE SEQUENCE [LARGE SCALE GENOMIC DNA]</scope>
    <source>
        <strain evidence="9">WRAIR2</strain>
    </source>
</reference>
<feature type="domain" description="Bin3-type SAM" evidence="7">
    <location>
        <begin position="1"/>
        <end position="181"/>
    </location>
</feature>
<evidence type="ECO:0000313" key="8">
    <source>
        <dbReference type="EnsemblMetazoa" id="ADIR005899-PA"/>
    </source>
</evidence>
<dbReference type="GO" id="GO:0017069">
    <property type="term" value="F:snRNA binding"/>
    <property type="evidence" value="ECO:0007669"/>
    <property type="project" value="TreeGrafter"/>
</dbReference>
<dbReference type="PROSITE" id="PS51515">
    <property type="entry name" value="BIN3_SAM"/>
    <property type="match status" value="1"/>
</dbReference>
<dbReference type="GO" id="GO:0008171">
    <property type="term" value="F:O-methyltransferase activity"/>
    <property type="evidence" value="ECO:0007669"/>
    <property type="project" value="UniProtKB-UniRule"/>
</dbReference>